<protein>
    <recommendedName>
        <fullName evidence="3">HTH HARE-type domain-containing protein</fullName>
    </recommendedName>
</protein>
<reference evidence="1 2" key="1">
    <citation type="submission" date="2018-06" db="EMBL/GenBank/DDBJ databases">
        <title>Extensive metabolic versatility and redundancy in microbially diverse, dynamic hydrothermal sediments.</title>
        <authorList>
            <person name="Dombrowski N."/>
            <person name="Teske A."/>
            <person name="Baker B.J."/>
        </authorList>
    </citation>
    <scope>NUCLEOTIDE SEQUENCE [LARGE SCALE GENOMIC DNA]</scope>
    <source>
        <strain evidence="1">B79_G16</strain>
    </source>
</reference>
<accession>A0A420ZDF8</accession>
<gene>
    <name evidence="1" type="ORF">DRH29_00060</name>
</gene>
<organism evidence="1 2">
    <name type="scientific">candidate division Kazan bacterium</name>
    <dbReference type="NCBI Taxonomy" id="2202143"/>
    <lineage>
        <taxon>Bacteria</taxon>
        <taxon>Bacteria division Kazan-3B-28</taxon>
    </lineage>
</organism>
<evidence type="ECO:0000313" key="2">
    <source>
        <dbReference type="Proteomes" id="UP000281261"/>
    </source>
</evidence>
<proteinExistence type="predicted"/>
<comment type="caution">
    <text evidence="1">The sequence shown here is derived from an EMBL/GenBank/DDBJ whole genome shotgun (WGS) entry which is preliminary data.</text>
</comment>
<dbReference type="EMBL" id="QMNG01000001">
    <property type="protein sequence ID" value="RLC37801.1"/>
    <property type="molecule type" value="Genomic_DNA"/>
</dbReference>
<dbReference type="AlphaFoldDB" id="A0A420ZDF8"/>
<sequence length="115" mass="12878">MLKESSIVKKLHELSKRVARLERLLILGRPSESASDPVGRAPSGFRGSTGGVRLLIKDGVFRQKCQLSDVVAALTKRGYHYSRQAVHESLRRLSSTHGPLVSLKEKGRKVYVERR</sequence>
<name>A0A420ZDF8_UNCK3</name>
<evidence type="ECO:0008006" key="3">
    <source>
        <dbReference type="Google" id="ProtNLM"/>
    </source>
</evidence>
<dbReference type="Proteomes" id="UP000281261">
    <property type="component" value="Unassembled WGS sequence"/>
</dbReference>
<evidence type="ECO:0000313" key="1">
    <source>
        <dbReference type="EMBL" id="RLC37801.1"/>
    </source>
</evidence>